<dbReference type="EMBL" id="JBEDUW010000169">
    <property type="protein sequence ID" value="KAK9905195.1"/>
    <property type="molecule type" value="Genomic_DNA"/>
</dbReference>
<organism evidence="7 8">
    <name type="scientific">Rubus argutus</name>
    <name type="common">Southern blackberry</name>
    <dbReference type="NCBI Taxonomy" id="59490"/>
    <lineage>
        <taxon>Eukaryota</taxon>
        <taxon>Viridiplantae</taxon>
        <taxon>Streptophyta</taxon>
        <taxon>Embryophyta</taxon>
        <taxon>Tracheophyta</taxon>
        <taxon>Spermatophyta</taxon>
        <taxon>Magnoliopsida</taxon>
        <taxon>eudicotyledons</taxon>
        <taxon>Gunneridae</taxon>
        <taxon>Pentapetalae</taxon>
        <taxon>rosids</taxon>
        <taxon>fabids</taxon>
        <taxon>Rosales</taxon>
        <taxon>Rosaceae</taxon>
        <taxon>Rosoideae</taxon>
        <taxon>Rosoideae incertae sedis</taxon>
        <taxon>Rubus</taxon>
    </lineage>
</organism>
<evidence type="ECO:0000313" key="8">
    <source>
        <dbReference type="Proteomes" id="UP001457282"/>
    </source>
</evidence>
<evidence type="ECO:0000256" key="3">
    <source>
        <dbReference type="ARBA" id="ARBA00022692"/>
    </source>
</evidence>
<dbReference type="PANTHER" id="PTHR31113:SF3">
    <property type="entry name" value="UPF0496 PROTEIN 1"/>
    <property type="match status" value="1"/>
</dbReference>
<proteinExistence type="inferred from homology"/>
<comment type="subcellular location">
    <subcellularLocation>
        <location evidence="1">Membrane</location>
    </subcellularLocation>
</comment>
<comment type="similarity">
    <text evidence="2">Belongs to the UPF0496 family.</text>
</comment>
<protein>
    <submittedName>
        <fullName evidence="7">Uncharacterized protein</fullName>
    </submittedName>
</protein>
<sequence length="396" mass="44213">MEQALAKSVSMKPETILLECDNTVTQYEGLMPLYEEDYKNDAELQSFDATLEAHTKALVTKVKEDGGLSLDVLEQVLTIMTCLGKKTSDAVVECKSRMIAMKDKSYKLVLREYLESSLESLSFCNDLEKFLNTARRSHSHIEEKIQECISLGMKLDAGSEEAQMISNILKNLLASNVNDHSGEKLLDKSRCLLEKQKQMLDNVMAAQTKLGEEEERLKGWRKLTNYLYIGIQVMSIVVATLVAGFFFIVPVMASLSSTATVISLVEVLGVPMSSAFVASKVVSVIATGMKHWTGNLFEGFHKVIVDNKNTFNSIEDATDFSTKEMGDLQVLIETVSTQVEALLGIGKDFANGENIRPAIKNIMHYLKFFLEKIEALEKKREKCSSMIMESREAVLI</sequence>
<evidence type="ECO:0000256" key="2">
    <source>
        <dbReference type="ARBA" id="ARBA00009074"/>
    </source>
</evidence>
<reference evidence="7 8" key="1">
    <citation type="journal article" date="2023" name="G3 (Bethesda)">
        <title>A chromosome-length genome assembly and annotation of blackberry (Rubus argutus, cv. 'Hillquist').</title>
        <authorList>
            <person name="Bruna T."/>
            <person name="Aryal R."/>
            <person name="Dudchenko O."/>
            <person name="Sargent D.J."/>
            <person name="Mead D."/>
            <person name="Buti M."/>
            <person name="Cavallini A."/>
            <person name="Hytonen T."/>
            <person name="Andres J."/>
            <person name="Pham M."/>
            <person name="Weisz D."/>
            <person name="Mascagni F."/>
            <person name="Usai G."/>
            <person name="Natali L."/>
            <person name="Bassil N."/>
            <person name="Fernandez G.E."/>
            <person name="Lomsadze A."/>
            <person name="Armour M."/>
            <person name="Olukolu B."/>
            <person name="Poorten T."/>
            <person name="Britton C."/>
            <person name="Davik J."/>
            <person name="Ashrafi H."/>
            <person name="Aiden E.L."/>
            <person name="Borodovsky M."/>
            <person name="Worthington M."/>
        </authorList>
    </citation>
    <scope>NUCLEOTIDE SEQUENCE [LARGE SCALE GENOMIC DNA]</scope>
    <source>
        <strain evidence="7">PI 553951</strain>
    </source>
</reference>
<feature type="transmembrane region" description="Helical" evidence="6">
    <location>
        <begin position="261"/>
        <end position="282"/>
    </location>
</feature>
<evidence type="ECO:0000256" key="1">
    <source>
        <dbReference type="ARBA" id="ARBA00004370"/>
    </source>
</evidence>
<comment type="caution">
    <text evidence="7">The sequence shown here is derived from an EMBL/GenBank/DDBJ whole genome shotgun (WGS) entry which is preliminary data.</text>
</comment>
<accession>A0AAW1VPH6</accession>
<dbReference type="Proteomes" id="UP001457282">
    <property type="component" value="Unassembled WGS sequence"/>
</dbReference>
<dbReference type="InterPro" id="IPR007749">
    <property type="entry name" value="DUF677"/>
</dbReference>
<feature type="transmembrane region" description="Helical" evidence="6">
    <location>
        <begin position="226"/>
        <end position="249"/>
    </location>
</feature>
<dbReference type="GO" id="GO:0016020">
    <property type="term" value="C:membrane"/>
    <property type="evidence" value="ECO:0007669"/>
    <property type="project" value="UniProtKB-SubCell"/>
</dbReference>
<evidence type="ECO:0000313" key="7">
    <source>
        <dbReference type="EMBL" id="KAK9905195.1"/>
    </source>
</evidence>
<evidence type="ECO:0000256" key="6">
    <source>
        <dbReference type="SAM" id="Phobius"/>
    </source>
</evidence>
<evidence type="ECO:0000256" key="5">
    <source>
        <dbReference type="ARBA" id="ARBA00023136"/>
    </source>
</evidence>
<evidence type="ECO:0000256" key="4">
    <source>
        <dbReference type="ARBA" id="ARBA00022989"/>
    </source>
</evidence>
<name>A0AAW1VPH6_RUBAR</name>
<keyword evidence="4 6" id="KW-1133">Transmembrane helix</keyword>
<dbReference type="PANTHER" id="PTHR31113">
    <property type="entry name" value="UPF0496 PROTEIN 3-RELATED"/>
    <property type="match status" value="1"/>
</dbReference>
<dbReference type="AlphaFoldDB" id="A0AAW1VPH6"/>
<keyword evidence="5 6" id="KW-0472">Membrane</keyword>
<keyword evidence="8" id="KW-1185">Reference proteome</keyword>
<gene>
    <name evidence="7" type="ORF">M0R45_000392</name>
</gene>
<keyword evidence="3 6" id="KW-0812">Transmembrane</keyword>
<dbReference type="Pfam" id="PF05055">
    <property type="entry name" value="DUF677"/>
    <property type="match status" value="1"/>
</dbReference>